<reference evidence="2 3" key="1">
    <citation type="submission" date="2020-08" db="EMBL/GenBank/DDBJ databases">
        <title>Genomic Encyclopedia of Type Strains, Phase IV (KMG-IV): sequencing the most valuable type-strain genomes for metagenomic binning, comparative biology and taxonomic classification.</title>
        <authorList>
            <person name="Goeker M."/>
        </authorList>
    </citation>
    <scope>NUCLEOTIDE SEQUENCE [LARGE SCALE GENOMIC DNA]</scope>
    <source>
        <strain evidence="2 3">DSM 25079</strain>
    </source>
</reference>
<evidence type="ECO:0000313" key="2">
    <source>
        <dbReference type="EMBL" id="MBB5684015.1"/>
    </source>
</evidence>
<dbReference type="PANTHER" id="PTHR12126">
    <property type="entry name" value="NADH-UBIQUINONE OXIDOREDUCTASE 39 KDA SUBUNIT-RELATED"/>
    <property type="match status" value="1"/>
</dbReference>
<dbReference type="CDD" id="cd05271">
    <property type="entry name" value="NDUFA9_like_SDR_a"/>
    <property type="match status" value="1"/>
</dbReference>
<dbReference type="Pfam" id="PF01370">
    <property type="entry name" value="Epimerase"/>
    <property type="match status" value="1"/>
</dbReference>
<dbReference type="RefSeq" id="WP_184014206.1">
    <property type="nucleotide sequence ID" value="NZ_JACIJC010000001.1"/>
</dbReference>
<dbReference type="SUPFAM" id="SSF51735">
    <property type="entry name" value="NAD(P)-binding Rossmann-fold domains"/>
    <property type="match status" value="1"/>
</dbReference>
<gene>
    <name evidence="2" type="ORF">FHS49_000006</name>
</gene>
<evidence type="ECO:0000313" key="3">
    <source>
        <dbReference type="Proteomes" id="UP000549617"/>
    </source>
</evidence>
<protein>
    <submittedName>
        <fullName evidence="2">NADH dehydrogenase</fullName>
        <ecNumber evidence="2">1.6.99.3</ecNumber>
    </submittedName>
</protein>
<dbReference type="EC" id="1.6.99.3" evidence="2"/>
<dbReference type="InterPro" id="IPR001509">
    <property type="entry name" value="Epimerase_deHydtase"/>
</dbReference>
<dbReference type="PANTHER" id="PTHR12126:SF11">
    <property type="entry name" value="NADH DEHYDROGENASE [UBIQUINONE] 1 ALPHA SUBCOMPLEX SUBUNIT 9, MITOCHONDRIAL"/>
    <property type="match status" value="1"/>
</dbReference>
<feature type="domain" description="NAD-dependent epimerase/dehydratase" evidence="1">
    <location>
        <begin position="6"/>
        <end position="211"/>
    </location>
</feature>
<dbReference type="GO" id="GO:0016491">
    <property type="term" value="F:oxidoreductase activity"/>
    <property type="evidence" value="ECO:0007669"/>
    <property type="project" value="UniProtKB-KW"/>
</dbReference>
<dbReference type="FunFam" id="3.40.50.720:FF:000702">
    <property type="entry name" value="NADH dehydrogenase (Ubiquinone)"/>
    <property type="match status" value="1"/>
</dbReference>
<evidence type="ECO:0000259" key="1">
    <source>
        <dbReference type="Pfam" id="PF01370"/>
    </source>
</evidence>
<accession>A0A7W9AE96</accession>
<sequence length="309" mass="32733">MMDRLVVMFGGSGFVGRYIAQALLAQGARVRFAERDPKRAWFLKPQGNLGQTQFVAADIAKPDSVARAVQGADAVINLVGVLKGNFQKLHVDGARNVAEAAAAAGVPVMVHMSAIGADPASPSVYGRSKGEGEAAVRKAFPAATILRPSIIFGREDQFVNRFAGMIRAMPLLPVIRSDVKFQPVYVGDVAQAAVKALLDPQAHTGKTYELGGPQILSMGALNQWIATETGRAPAIVPVPDAFAKILARLPGGPITWYQWLMLQRDNVVANGADGFAALGIMPTALAAVAPGWLVQYRRHGRFGAVGKTA</sequence>
<dbReference type="InterPro" id="IPR036291">
    <property type="entry name" value="NAD(P)-bd_dom_sf"/>
</dbReference>
<dbReference type="Proteomes" id="UP000549617">
    <property type="component" value="Unassembled WGS sequence"/>
</dbReference>
<dbReference type="AlphaFoldDB" id="A0A7W9AE96"/>
<dbReference type="Gene3D" id="3.40.50.720">
    <property type="entry name" value="NAD(P)-binding Rossmann-like Domain"/>
    <property type="match status" value="1"/>
</dbReference>
<comment type="caution">
    <text evidence="2">The sequence shown here is derived from an EMBL/GenBank/DDBJ whole genome shotgun (WGS) entry which is preliminary data.</text>
</comment>
<organism evidence="2 3">
    <name type="scientific">Sphingobium boeckii</name>
    <dbReference type="NCBI Taxonomy" id="1082345"/>
    <lineage>
        <taxon>Bacteria</taxon>
        <taxon>Pseudomonadati</taxon>
        <taxon>Pseudomonadota</taxon>
        <taxon>Alphaproteobacteria</taxon>
        <taxon>Sphingomonadales</taxon>
        <taxon>Sphingomonadaceae</taxon>
        <taxon>Sphingobium</taxon>
    </lineage>
</organism>
<proteinExistence type="predicted"/>
<keyword evidence="2" id="KW-0560">Oxidoreductase</keyword>
<dbReference type="EMBL" id="JACIJC010000001">
    <property type="protein sequence ID" value="MBB5684015.1"/>
    <property type="molecule type" value="Genomic_DNA"/>
</dbReference>
<dbReference type="GO" id="GO:0044877">
    <property type="term" value="F:protein-containing complex binding"/>
    <property type="evidence" value="ECO:0007669"/>
    <property type="project" value="TreeGrafter"/>
</dbReference>
<dbReference type="InterPro" id="IPR051207">
    <property type="entry name" value="ComplexI_NDUFA9_subunit"/>
</dbReference>
<keyword evidence="3" id="KW-1185">Reference proteome</keyword>
<name>A0A7W9AE96_9SPHN</name>